<evidence type="ECO:0000313" key="5">
    <source>
        <dbReference type="Proteomes" id="UP000323000"/>
    </source>
</evidence>
<dbReference type="Pfam" id="PF12854">
    <property type="entry name" value="PPR_1"/>
    <property type="match status" value="1"/>
</dbReference>
<dbReference type="InterPro" id="IPR046960">
    <property type="entry name" value="PPR_At4g14850-like_plant"/>
</dbReference>
<dbReference type="Gene3D" id="1.25.40.10">
    <property type="entry name" value="Tetratricopeptide repeat domain"/>
    <property type="match status" value="3"/>
</dbReference>
<dbReference type="GO" id="GO:0005737">
    <property type="term" value="C:cytoplasm"/>
    <property type="evidence" value="ECO:0007669"/>
    <property type="project" value="UniProtKB-ARBA"/>
</dbReference>
<feature type="repeat" description="PPR" evidence="3">
    <location>
        <begin position="243"/>
        <end position="278"/>
    </location>
</feature>
<comment type="caution">
    <text evidence="4">The sequence shown here is derived from an EMBL/GenBank/DDBJ whole genome shotgun (WGS) entry which is preliminary data.</text>
</comment>
<keyword evidence="1" id="KW-0677">Repeat</keyword>
<dbReference type="InterPro" id="IPR002885">
    <property type="entry name" value="PPR_rpt"/>
</dbReference>
<sequence>MIHCGLRPDNYSVVSALSACSRKKYLMGGQIVHGMILRFRLGSEPIVGNALIDMYCRNGNVEVAQLVFERMESKDIASWTSLLNGFLMWNDFKSARQVFDEMPERNSISWTAMITGYVKGKSPVQGLEMFQRMKAEGKDQVTEATVVSVLSGCADIGALDLGRSVHCYVNKCNLGMNVTVNNALMDMYSKSGCLDMALKIFYEMRKRDVFCWTTLISGYAFHGRGNNALEVFNDMLDSGITPNEVTFVSVLSACSHAGMLVEGQKLFNRMVQFYGLKPKIEHYGCMADLLGRAGLLEISKDFIEQMPINPDVVIWRSLLSACLVHGNLNLAELAGKMVIELEPDDDGVFILLWNIYLTANRPEDALRIRKLIRNRKIKKKPGCSWVEINGIINEFTAEEQMHHPWTEFHLILQGISEHSKFDGQAVAYIPLTVLAVPASVLTILKAVAYIPLTVLAVPASVLTILKF</sequence>
<dbReference type="Pfam" id="PF13041">
    <property type="entry name" value="PPR_2"/>
    <property type="match status" value="1"/>
</dbReference>
<dbReference type="FunFam" id="1.25.40.10:FF:000277">
    <property type="entry name" value="Pentatricopeptide repeat-containing protein, mitochondrial"/>
    <property type="match status" value="1"/>
</dbReference>
<dbReference type="NCBIfam" id="TIGR00756">
    <property type="entry name" value="PPR"/>
    <property type="match status" value="5"/>
</dbReference>
<dbReference type="InterPro" id="IPR011990">
    <property type="entry name" value="TPR-like_helical_dom_sf"/>
</dbReference>
<evidence type="ECO:0000256" key="1">
    <source>
        <dbReference type="ARBA" id="ARBA00022737"/>
    </source>
</evidence>
<name>A0A5C7H472_9ROSI</name>
<evidence type="ECO:0000256" key="3">
    <source>
        <dbReference type="PROSITE-ProRule" id="PRU00708"/>
    </source>
</evidence>
<dbReference type="PANTHER" id="PTHR47926">
    <property type="entry name" value="PENTATRICOPEPTIDE REPEAT-CONTAINING PROTEIN"/>
    <property type="match status" value="1"/>
</dbReference>
<reference evidence="5" key="1">
    <citation type="journal article" date="2019" name="Gigascience">
        <title>De novo genome assembly of the endangered Acer yangbiense, a plant species with extremely small populations endemic to Yunnan Province, China.</title>
        <authorList>
            <person name="Yang J."/>
            <person name="Wariss H.M."/>
            <person name="Tao L."/>
            <person name="Zhang R."/>
            <person name="Yun Q."/>
            <person name="Hollingsworth P."/>
            <person name="Dao Z."/>
            <person name="Luo G."/>
            <person name="Guo H."/>
            <person name="Ma Y."/>
            <person name="Sun W."/>
        </authorList>
    </citation>
    <scope>NUCLEOTIDE SEQUENCE [LARGE SCALE GENOMIC DNA]</scope>
    <source>
        <strain evidence="5">cv. Malutang</strain>
    </source>
</reference>
<proteinExistence type="inferred from homology"/>
<dbReference type="FunFam" id="1.25.40.10:FF:000348">
    <property type="entry name" value="Pentatricopeptide repeat-containing protein chloroplastic"/>
    <property type="match status" value="1"/>
</dbReference>
<feature type="repeat" description="PPR" evidence="3">
    <location>
        <begin position="44"/>
        <end position="78"/>
    </location>
</feature>
<dbReference type="Pfam" id="PF20431">
    <property type="entry name" value="E_motif"/>
    <property type="match status" value="1"/>
</dbReference>
<dbReference type="Proteomes" id="UP000323000">
    <property type="component" value="Chromosome 11"/>
</dbReference>
<dbReference type="PROSITE" id="PS51257">
    <property type="entry name" value="PROKAR_LIPOPROTEIN"/>
    <property type="match status" value="1"/>
</dbReference>
<protein>
    <recommendedName>
        <fullName evidence="6">Pentatricopeptide repeat-containing protein</fullName>
    </recommendedName>
</protein>
<comment type="similarity">
    <text evidence="2">Belongs to the PPR family. PCMP-E subfamily.</text>
</comment>
<dbReference type="PANTHER" id="PTHR47926:SF497">
    <property type="entry name" value="TETRATRICOPEPTIDE-LIKE HELICAL DOMAIN SUPERFAMILY"/>
    <property type="match status" value="1"/>
</dbReference>
<dbReference type="EMBL" id="VAHF01000011">
    <property type="protein sequence ID" value="TXG51800.1"/>
    <property type="molecule type" value="Genomic_DNA"/>
</dbReference>
<dbReference type="GO" id="GO:0016556">
    <property type="term" value="P:mRNA modification"/>
    <property type="evidence" value="ECO:0007669"/>
    <property type="project" value="UniProtKB-ARBA"/>
</dbReference>
<dbReference type="GO" id="GO:0003723">
    <property type="term" value="F:RNA binding"/>
    <property type="evidence" value="ECO:0007669"/>
    <property type="project" value="InterPro"/>
</dbReference>
<dbReference type="InterPro" id="IPR046848">
    <property type="entry name" value="E_motif"/>
</dbReference>
<feature type="repeat" description="PPR" evidence="3">
    <location>
        <begin position="106"/>
        <end position="140"/>
    </location>
</feature>
<dbReference type="AlphaFoldDB" id="A0A5C7H472"/>
<dbReference type="OrthoDB" id="726582at2759"/>
<organism evidence="4 5">
    <name type="scientific">Acer yangbiense</name>
    <dbReference type="NCBI Taxonomy" id="1000413"/>
    <lineage>
        <taxon>Eukaryota</taxon>
        <taxon>Viridiplantae</taxon>
        <taxon>Streptophyta</taxon>
        <taxon>Embryophyta</taxon>
        <taxon>Tracheophyta</taxon>
        <taxon>Spermatophyta</taxon>
        <taxon>Magnoliopsida</taxon>
        <taxon>eudicotyledons</taxon>
        <taxon>Gunneridae</taxon>
        <taxon>Pentapetalae</taxon>
        <taxon>rosids</taxon>
        <taxon>malvids</taxon>
        <taxon>Sapindales</taxon>
        <taxon>Sapindaceae</taxon>
        <taxon>Hippocastanoideae</taxon>
        <taxon>Acereae</taxon>
        <taxon>Acer</taxon>
    </lineage>
</organism>
<keyword evidence="5" id="KW-1185">Reference proteome</keyword>
<dbReference type="Pfam" id="PF01535">
    <property type="entry name" value="PPR"/>
    <property type="match status" value="2"/>
</dbReference>
<feature type="repeat" description="PPR" evidence="3">
    <location>
        <begin position="208"/>
        <end position="242"/>
    </location>
</feature>
<evidence type="ECO:0008006" key="6">
    <source>
        <dbReference type="Google" id="ProtNLM"/>
    </source>
</evidence>
<dbReference type="PROSITE" id="PS51375">
    <property type="entry name" value="PPR"/>
    <property type="match status" value="5"/>
</dbReference>
<accession>A0A5C7H472</accession>
<evidence type="ECO:0000256" key="2">
    <source>
        <dbReference type="ARBA" id="ARBA00061659"/>
    </source>
</evidence>
<feature type="repeat" description="PPR" evidence="3">
    <location>
        <begin position="177"/>
        <end position="207"/>
    </location>
</feature>
<gene>
    <name evidence="4" type="ORF">EZV62_024324</name>
</gene>
<evidence type="ECO:0000313" key="4">
    <source>
        <dbReference type="EMBL" id="TXG51800.1"/>
    </source>
</evidence>